<evidence type="ECO:0000256" key="3">
    <source>
        <dbReference type="PROSITE-ProRule" id="PRU00023"/>
    </source>
</evidence>
<dbReference type="Gene3D" id="1.25.40.20">
    <property type="entry name" value="Ankyrin repeat-containing domain"/>
    <property type="match status" value="2"/>
</dbReference>
<dbReference type="Pfam" id="PF12796">
    <property type="entry name" value="Ank_2"/>
    <property type="match status" value="1"/>
</dbReference>
<dbReference type="EMBL" id="CAKASE010000051">
    <property type="protein sequence ID" value="CAG9564632.1"/>
    <property type="molecule type" value="Genomic_DNA"/>
</dbReference>
<keyword evidence="1" id="KW-0677">Repeat</keyword>
<dbReference type="PROSITE" id="PS50297">
    <property type="entry name" value="ANK_REP_REGION"/>
    <property type="match status" value="2"/>
</dbReference>
<keyword evidence="2 3" id="KW-0040">ANK repeat</keyword>
<comment type="caution">
    <text evidence="4">The sequence shown here is derived from an EMBL/GenBank/DDBJ whole genome shotgun (WGS) entry which is preliminary data.</text>
</comment>
<proteinExistence type="predicted"/>
<dbReference type="SMART" id="SM00248">
    <property type="entry name" value="ANK"/>
    <property type="match status" value="3"/>
</dbReference>
<sequence>MENDPDPILSRTSENISLQSNIVSENSSEDVENTKRNTKDDISLQCTSQNHTNTNVDREPVFVLVDSRCVSSPSSREILINKINVTQDSTTTTPKNKVIHVDTPCTSTAYAEYITTQSRTSESNDELEMIDINLQSDNDIPIDTKPDSIVMAYLRDKSEVLDKDEPTSTKKMSLLDNIPKMETIPETERLSTFSIPSNSRHESISETSLDVHIPSYPGSPRSIGFNSATSIESISLRNPQLRDAIEFLHQDKEFLIAAETGNDKLLAKYIRQGTDIHQFDHIGRSALHLAVCSDNTDAVKLLLEAGLNPNIKDNLGMTPLSLSLMRRPSTVVANLLFEHGAVLMPRTDPNDTGLFIQFVMMCTPTSEEEHILRLLVEKGAVINDPDAPGKRQALHFAAMSNNRSLIRILVGMGADLYVKNHRGETPKDVAEIFHCKEAFDLLNYLEETEEVAVTANSNTLLFEVPKT</sequence>
<dbReference type="InterPro" id="IPR002110">
    <property type="entry name" value="Ankyrin_rpt"/>
</dbReference>
<gene>
    <name evidence="4" type="ORF">DCHRY22_LOCUS5603</name>
</gene>
<dbReference type="PANTHER" id="PTHR24198">
    <property type="entry name" value="ANKYRIN REPEAT AND PROTEIN KINASE DOMAIN-CONTAINING PROTEIN"/>
    <property type="match status" value="1"/>
</dbReference>
<evidence type="ECO:0000313" key="4">
    <source>
        <dbReference type="EMBL" id="CAG9564632.1"/>
    </source>
</evidence>
<feature type="repeat" description="ANK" evidence="3">
    <location>
        <begin position="282"/>
        <end position="314"/>
    </location>
</feature>
<dbReference type="PROSITE" id="PS50088">
    <property type="entry name" value="ANK_REPEAT"/>
    <property type="match status" value="2"/>
</dbReference>
<feature type="repeat" description="ANK" evidence="3">
    <location>
        <begin position="389"/>
        <end position="421"/>
    </location>
</feature>
<protein>
    <submittedName>
        <fullName evidence="4">(African queen) hypothetical protein</fullName>
    </submittedName>
</protein>
<dbReference type="OrthoDB" id="9995210at2759"/>
<accession>A0A8J2QPF9</accession>
<dbReference type="InterPro" id="IPR036770">
    <property type="entry name" value="Ankyrin_rpt-contain_sf"/>
</dbReference>
<dbReference type="AlphaFoldDB" id="A0A8J2QPF9"/>
<evidence type="ECO:0000313" key="5">
    <source>
        <dbReference type="Proteomes" id="UP000789524"/>
    </source>
</evidence>
<dbReference type="SUPFAM" id="SSF48403">
    <property type="entry name" value="Ankyrin repeat"/>
    <property type="match status" value="1"/>
</dbReference>
<name>A0A8J2QPF9_9NEOP</name>
<organism evidence="4 5">
    <name type="scientific">Danaus chrysippus</name>
    <name type="common">African queen</name>
    <dbReference type="NCBI Taxonomy" id="151541"/>
    <lineage>
        <taxon>Eukaryota</taxon>
        <taxon>Metazoa</taxon>
        <taxon>Ecdysozoa</taxon>
        <taxon>Arthropoda</taxon>
        <taxon>Hexapoda</taxon>
        <taxon>Insecta</taxon>
        <taxon>Pterygota</taxon>
        <taxon>Neoptera</taxon>
        <taxon>Endopterygota</taxon>
        <taxon>Lepidoptera</taxon>
        <taxon>Glossata</taxon>
        <taxon>Ditrysia</taxon>
        <taxon>Papilionoidea</taxon>
        <taxon>Nymphalidae</taxon>
        <taxon>Danainae</taxon>
        <taxon>Danaini</taxon>
        <taxon>Danaina</taxon>
        <taxon>Danaus</taxon>
        <taxon>Anosia</taxon>
    </lineage>
</organism>
<evidence type="ECO:0000256" key="1">
    <source>
        <dbReference type="ARBA" id="ARBA00022737"/>
    </source>
</evidence>
<dbReference type="Pfam" id="PF00023">
    <property type="entry name" value="Ank"/>
    <property type="match status" value="1"/>
</dbReference>
<evidence type="ECO:0000256" key="2">
    <source>
        <dbReference type="ARBA" id="ARBA00023043"/>
    </source>
</evidence>
<keyword evidence="5" id="KW-1185">Reference proteome</keyword>
<dbReference type="PANTHER" id="PTHR24198:SF165">
    <property type="entry name" value="ANKYRIN REPEAT-CONTAINING PROTEIN-RELATED"/>
    <property type="match status" value="1"/>
</dbReference>
<reference evidence="4" key="1">
    <citation type="submission" date="2021-09" db="EMBL/GenBank/DDBJ databases">
        <authorList>
            <person name="Martin H S."/>
        </authorList>
    </citation>
    <scope>NUCLEOTIDE SEQUENCE</scope>
</reference>
<dbReference type="Proteomes" id="UP000789524">
    <property type="component" value="Unassembled WGS sequence"/>
</dbReference>